<organism evidence="10 11">
    <name type="scientific">Bifiguratus adelaidae</name>
    <dbReference type="NCBI Taxonomy" id="1938954"/>
    <lineage>
        <taxon>Eukaryota</taxon>
        <taxon>Fungi</taxon>
        <taxon>Fungi incertae sedis</taxon>
        <taxon>Mucoromycota</taxon>
        <taxon>Mucoromycotina</taxon>
        <taxon>Endogonomycetes</taxon>
        <taxon>Endogonales</taxon>
        <taxon>Endogonales incertae sedis</taxon>
        <taxon>Bifiguratus</taxon>
    </lineage>
</organism>
<evidence type="ECO:0000259" key="8">
    <source>
        <dbReference type="SMART" id="SM01267"/>
    </source>
</evidence>
<dbReference type="InterPro" id="IPR015350">
    <property type="entry name" value="Beta-trefoil_DNA-bd_dom"/>
</dbReference>
<feature type="compositionally biased region" description="Polar residues" evidence="7">
    <location>
        <begin position="565"/>
        <end position="584"/>
    </location>
</feature>
<gene>
    <name evidence="10" type="ORF">BZG36_00548</name>
</gene>
<sequence length="768" mass="82606">MDPGIITSQHALEGHHSRKFEYIGSGMEQLLRAIHDAEAIKVMPVDVALPPAESDDEEDQPHHSSMTIASLLASSSSSSIGSPLPPSHITSMTPAEVSIASILASSPLSRSSSNSSHHDEVTHKRKSEDMVKVAKQPKLSLTSTPNSIRAHVNTVTCLHACVAQKSYGSEKRFLCPPPVVHLHSSDLLTSDTRPTLSMSIVCNRNSNSSSTSLQSPSDKPLEQRTMLDEDGKGSFKYLHVAGTEKAKSFRLQLRVISDGHLLPEFESSPISIISKPSKKTAKARNQSSCILAGATIALFNRINSQTVRTKYLGALDKDKHGSARLGASNSTWTAFSIEVVRPSGSGSGEHPSSPHSITTAQSPITYGTTLQLVDTESGARSDPLIIRKVEKGFIVKDAAGPVSQMQKVALEKVTEDSYPGWYLSAACFAEGEGNSRYQVPQQRFAGSQSGQNAGSLASGISTLVGYQPAKLVSSSNLAAGSRQSQRPIASTAFSSSGDSQGNASVPLGDYMESVDDYLCWTIVGIARFQYSYTSDGHIVSVSLADNITEDPISLDRRIKARPRSRSTPSQAQLCNDIPTDQQGRQHYFTAAGPLPPMSPRDAGYSHTSPSLPTPNSETDQLTPKGVMNGTAYPIVSKADYKSAFQSLDLTVANFWSEDDRTTPVMEIWLGKSGPLPYKVLSVLPSGNSEKKRGRRRTLPETDTPATKDVVLTLDLPNARSMAIQQLGPDPVSVRTLELPILFVRNDGVVFFSGKSVRCCVDGEGWSLV</sequence>
<proteinExistence type="inferred from homology"/>
<evidence type="ECO:0000256" key="4">
    <source>
        <dbReference type="ARBA" id="ARBA00023125"/>
    </source>
</evidence>
<feature type="domain" description="RBP-J/Cbf11/Cbf12 DNA binding" evidence="8">
    <location>
        <begin position="154"/>
        <end position="287"/>
    </location>
</feature>
<evidence type="ECO:0000256" key="3">
    <source>
        <dbReference type="ARBA" id="ARBA00023015"/>
    </source>
</evidence>
<evidence type="ECO:0000256" key="1">
    <source>
        <dbReference type="ARBA" id="ARBA00004123"/>
    </source>
</evidence>
<reference evidence="10 11" key="1">
    <citation type="journal article" date="2017" name="Mycologia">
        <title>Bifiguratus adelaidae, gen. et sp. nov., a new member of Mucoromycotina in endophytic and soil-dwelling habitats.</title>
        <authorList>
            <person name="Torres-Cruz T.J."/>
            <person name="Billingsley Tobias T.L."/>
            <person name="Almatruk M."/>
            <person name="Hesse C."/>
            <person name="Kuske C.R."/>
            <person name="Desiro A."/>
            <person name="Benucci G.M."/>
            <person name="Bonito G."/>
            <person name="Stajich J.E."/>
            <person name="Dunlap C."/>
            <person name="Arnold A.E."/>
            <person name="Porras-Alfaro A."/>
        </authorList>
    </citation>
    <scope>NUCLEOTIDE SEQUENCE [LARGE SCALE GENOMIC DNA]</scope>
    <source>
        <strain evidence="10 11">AZ0501</strain>
    </source>
</reference>
<feature type="region of interest" description="Disordered" evidence="7">
    <location>
        <begin position="554"/>
        <end position="624"/>
    </location>
</feature>
<keyword evidence="5" id="KW-0804">Transcription</keyword>
<dbReference type="Pfam" id="PF09271">
    <property type="entry name" value="LAG1-DNAbind"/>
    <property type="match status" value="1"/>
</dbReference>
<dbReference type="InterPro" id="IPR036358">
    <property type="entry name" value="BTD_sf"/>
</dbReference>
<comment type="similarity">
    <text evidence="2">Belongs to the Su(H) family.</text>
</comment>
<evidence type="ECO:0000313" key="10">
    <source>
        <dbReference type="EMBL" id="OZJ06411.1"/>
    </source>
</evidence>
<dbReference type="InterPro" id="IPR008967">
    <property type="entry name" value="p53-like_TF_DNA-bd_sf"/>
</dbReference>
<dbReference type="SMART" id="SM01267">
    <property type="entry name" value="LAG1_DNAbind"/>
    <property type="match status" value="1"/>
</dbReference>
<dbReference type="Pfam" id="PF09270">
    <property type="entry name" value="BTD"/>
    <property type="match status" value="1"/>
</dbReference>
<accession>A0A261Y748</accession>
<keyword evidence="11" id="KW-1185">Reference proteome</keyword>
<keyword evidence="4" id="KW-0238">DNA-binding</keyword>
<dbReference type="PANTHER" id="PTHR10665">
    <property type="entry name" value="RECOMBINING BINDING PROTEIN SUPPRESSOR OF HAIRLESS"/>
    <property type="match status" value="1"/>
</dbReference>
<comment type="caution">
    <text evidence="10">The sequence shown here is derived from an EMBL/GenBank/DDBJ whole genome shotgun (WGS) entry which is preliminary data.</text>
</comment>
<dbReference type="OrthoDB" id="5600360at2759"/>
<dbReference type="Gene3D" id="2.60.40.1450">
    <property type="entry name" value="LAG1, DNA binding domain"/>
    <property type="match status" value="1"/>
</dbReference>
<comment type="subcellular location">
    <subcellularLocation>
        <location evidence="1">Nucleus</location>
    </subcellularLocation>
</comment>
<feature type="compositionally biased region" description="Low complexity" evidence="7">
    <location>
        <begin position="203"/>
        <end position="217"/>
    </location>
</feature>
<dbReference type="EMBL" id="MVBO01000003">
    <property type="protein sequence ID" value="OZJ06411.1"/>
    <property type="molecule type" value="Genomic_DNA"/>
</dbReference>
<feature type="domain" description="Beta-trefoil DNA-binding" evidence="9">
    <location>
        <begin position="288"/>
        <end position="520"/>
    </location>
</feature>
<feature type="region of interest" description="Disordered" evidence="7">
    <location>
        <begin position="107"/>
        <end position="132"/>
    </location>
</feature>
<evidence type="ECO:0000313" key="11">
    <source>
        <dbReference type="Proteomes" id="UP000242875"/>
    </source>
</evidence>
<name>A0A261Y748_9FUNG</name>
<feature type="compositionally biased region" description="Basic and acidic residues" evidence="7">
    <location>
        <begin position="116"/>
        <end position="132"/>
    </location>
</feature>
<dbReference type="InterPro" id="IPR037095">
    <property type="entry name" value="RBP-J/Cbf11_DNA-bd_sf"/>
</dbReference>
<evidence type="ECO:0000256" key="7">
    <source>
        <dbReference type="SAM" id="MobiDB-lite"/>
    </source>
</evidence>
<dbReference type="InterPro" id="IPR040159">
    <property type="entry name" value="CLS_fam"/>
</dbReference>
<feature type="region of interest" description="Disordered" evidence="7">
    <location>
        <begin position="203"/>
        <end position="222"/>
    </location>
</feature>
<dbReference type="SUPFAM" id="SSF110217">
    <property type="entry name" value="DNA-binding protein LAG-1 (CSL)"/>
    <property type="match status" value="1"/>
</dbReference>
<keyword evidence="6" id="KW-0539">Nucleus</keyword>
<protein>
    <submittedName>
        <fullName evidence="10">Uncharacterized protein</fullName>
    </submittedName>
</protein>
<dbReference type="GO" id="GO:0005634">
    <property type="term" value="C:nucleus"/>
    <property type="evidence" value="ECO:0007669"/>
    <property type="project" value="UniProtKB-SubCell"/>
</dbReference>
<dbReference type="InterPro" id="IPR015351">
    <property type="entry name" value="RBP-J/Cbf11/Cbf12_DNA-bd"/>
</dbReference>
<dbReference type="SMART" id="SM01268">
    <property type="entry name" value="BTD"/>
    <property type="match status" value="1"/>
</dbReference>
<dbReference type="Proteomes" id="UP000242875">
    <property type="component" value="Unassembled WGS sequence"/>
</dbReference>
<keyword evidence="3" id="KW-0805">Transcription regulation</keyword>
<feature type="compositionally biased region" description="Polar residues" evidence="7">
    <location>
        <begin position="605"/>
        <end position="621"/>
    </location>
</feature>
<evidence type="ECO:0000256" key="2">
    <source>
        <dbReference type="ARBA" id="ARBA00009704"/>
    </source>
</evidence>
<evidence type="ECO:0000256" key="6">
    <source>
        <dbReference type="ARBA" id="ARBA00023242"/>
    </source>
</evidence>
<dbReference type="AlphaFoldDB" id="A0A261Y748"/>
<evidence type="ECO:0000259" key="9">
    <source>
        <dbReference type="SMART" id="SM01268"/>
    </source>
</evidence>
<dbReference type="GO" id="GO:0000978">
    <property type="term" value="F:RNA polymerase II cis-regulatory region sequence-specific DNA binding"/>
    <property type="evidence" value="ECO:0007669"/>
    <property type="project" value="InterPro"/>
</dbReference>
<evidence type="ECO:0000256" key="5">
    <source>
        <dbReference type="ARBA" id="ARBA00023163"/>
    </source>
</evidence>
<dbReference type="Gene3D" id="2.80.10.50">
    <property type="match status" value="1"/>
</dbReference>
<dbReference type="SUPFAM" id="SSF49417">
    <property type="entry name" value="p53-like transcription factors"/>
    <property type="match status" value="1"/>
</dbReference>
<dbReference type="GO" id="GO:0001228">
    <property type="term" value="F:DNA-binding transcription activator activity, RNA polymerase II-specific"/>
    <property type="evidence" value="ECO:0007669"/>
    <property type="project" value="InterPro"/>
</dbReference>